<proteinExistence type="predicted"/>
<gene>
    <name evidence="5" type="primary">LOC111118793</name>
</gene>
<dbReference type="GO" id="GO:0030619">
    <property type="term" value="F:U1 snRNA binding"/>
    <property type="evidence" value="ECO:0007669"/>
    <property type="project" value="TreeGrafter"/>
</dbReference>
<feature type="region of interest" description="Disordered" evidence="1">
    <location>
        <begin position="113"/>
        <end position="204"/>
    </location>
</feature>
<organism evidence="4 5">
    <name type="scientific">Crassostrea virginica</name>
    <name type="common">Eastern oyster</name>
    <dbReference type="NCBI Taxonomy" id="6565"/>
    <lineage>
        <taxon>Eukaryota</taxon>
        <taxon>Metazoa</taxon>
        <taxon>Spiralia</taxon>
        <taxon>Lophotrochozoa</taxon>
        <taxon>Mollusca</taxon>
        <taxon>Bivalvia</taxon>
        <taxon>Autobranchia</taxon>
        <taxon>Pteriomorphia</taxon>
        <taxon>Ostreida</taxon>
        <taxon>Ostreoidea</taxon>
        <taxon>Ostreidae</taxon>
        <taxon>Crassostrea</taxon>
    </lineage>
</organism>
<dbReference type="PANTHER" id="PTHR15197:SF0">
    <property type="entry name" value="COILIN"/>
    <property type="match status" value="1"/>
</dbReference>
<accession>A0A8B8CG13</accession>
<dbReference type="InterPro" id="IPR056398">
    <property type="entry name" value="Tudor_Coilin"/>
</dbReference>
<dbReference type="KEGG" id="cvn:111118793"/>
<dbReference type="GO" id="GO:0030620">
    <property type="term" value="F:U2 snRNA binding"/>
    <property type="evidence" value="ECO:0007669"/>
    <property type="project" value="TreeGrafter"/>
</dbReference>
<dbReference type="InterPro" id="IPR031722">
    <property type="entry name" value="Coilin_N"/>
</dbReference>
<feature type="compositionally biased region" description="Basic residues" evidence="1">
    <location>
        <begin position="179"/>
        <end position="188"/>
    </location>
</feature>
<dbReference type="GeneID" id="111118793"/>
<evidence type="ECO:0000259" key="2">
    <source>
        <dbReference type="Pfam" id="PF15862"/>
    </source>
</evidence>
<dbReference type="Proteomes" id="UP000694844">
    <property type="component" value="Chromosome 2"/>
</dbReference>
<dbReference type="PANTHER" id="PTHR15197">
    <property type="entry name" value="COILIN P80"/>
    <property type="match status" value="1"/>
</dbReference>
<keyword evidence="4" id="KW-1185">Reference proteome</keyword>
<evidence type="ECO:0000313" key="4">
    <source>
        <dbReference type="Proteomes" id="UP000694844"/>
    </source>
</evidence>
<sequence>MSASMEGAPVRVKLLFNNLPVESFWVLVKSKKYSKVKDFLGYIKRKFIPQSDGFLSVLVNGAKVPEWEKSSIFREDDIVHLDFKEESVVADRVGKPLECEKIEIKEKEIHKKKKKKSKEELELNVSKDKSSRDISIPRSHDDHSVSKKRKVPIDTQETVQEENVESKDNSDKEKESAPKRKRTRKRKNRKEETKSPVPVFTPPVSVKPLKQYADQANNMHIKFSSDNEEESCSASASRIQHDFLPQQDTMKYRTSTPDYQAEQKSTVESRDFSYNGKSPLTADKPNMTQSVLANGVTVFSRPRSRQIKTSSFRELSKIDQLSTTLTNRSIVLQNTDQSNGAENQSYTSMDVTDSHHQGSFAIPVRRDYNQFPLLQGNPSPGEKIAFKILEMSEDYTPEVGDYKEAEVLGFKSSSQMVELKIIPGFLKERKLGKFDVDFGDEEGEGDKEEFQAHPLTSLMEVRLITD</sequence>
<feature type="domain" description="Coilin N-terminal" evidence="2">
    <location>
        <begin position="10"/>
        <end position="130"/>
    </location>
</feature>
<protein>
    <submittedName>
        <fullName evidence="5">Coilin-like</fullName>
    </submittedName>
</protein>
<feature type="domain" description="Coilin tudor" evidence="3">
    <location>
        <begin position="366"/>
        <end position="464"/>
    </location>
</feature>
<dbReference type="Pfam" id="PF23086">
    <property type="entry name" value="Tudor_Coilin"/>
    <property type="match status" value="1"/>
</dbReference>
<evidence type="ECO:0000256" key="1">
    <source>
        <dbReference type="SAM" id="MobiDB-lite"/>
    </source>
</evidence>
<feature type="compositionally biased region" description="Low complexity" evidence="1">
    <location>
        <begin position="195"/>
        <end position="204"/>
    </location>
</feature>
<dbReference type="GO" id="GO:0000387">
    <property type="term" value="P:spliceosomal snRNP assembly"/>
    <property type="evidence" value="ECO:0007669"/>
    <property type="project" value="TreeGrafter"/>
</dbReference>
<dbReference type="RefSeq" id="XP_022314129.1">
    <property type="nucleotide sequence ID" value="XM_022458421.1"/>
</dbReference>
<reference evidence="5" key="1">
    <citation type="submission" date="2025-08" db="UniProtKB">
        <authorList>
            <consortium name="RefSeq"/>
        </authorList>
    </citation>
    <scope>IDENTIFICATION</scope>
    <source>
        <tissue evidence="5">Whole sample</tissue>
    </source>
</reference>
<feature type="compositionally biased region" description="Basic and acidic residues" evidence="1">
    <location>
        <begin position="164"/>
        <end position="178"/>
    </location>
</feature>
<feature type="compositionally biased region" description="Basic and acidic residues" evidence="1">
    <location>
        <begin position="117"/>
        <end position="132"/>
    </location>
</feature>
<dbReference type="Pfam" id="PF15862">
    <property type="entry name" value="Coilin_N"/>
    <property type="match status" value="1"/>
</dbReference>
<evidence type="ECO:0000259" key="3">
    <source>
        <dbReference type="Pfam" id="PF23086"/>
    </source>
</evidence>
<evidence type="ECO:0000313" key="5">
    <source>
        <dbReference type="RefSeq" id="XP_022314129.1"/>
    </source>
</evidence>
<dbReference type="OrthoDB" id="6162468at2759"/>
<dbReference type="AlphaFoldDB" id="A0A8B8CG13"/>
<dbReference type="GO" id="GO:0015030">
    <property type="term" value="C:Cajal body"/>
    <property type="evidence" value="ECO:0007669"/>
    <property type="project" value="TreeGrafter"/>
</dbReference>
<dbReference type="InterPro" id="IPR024822">
    <property type="entry name" value="Coilin"/>
</dbReference>
<name>A0A8B8CG13_CRAVI</name>